<dbReference type="InterPro" id="IPR038084">
    <property type="entry name" value="PduO/GlcC-like_sf"/>
</dbReference>
<dbReference type="PANTHER" id="PTHR34309">
    <property type="entry name" value="SLR1406 PROTEIN"/>
    <property type="match status" value="1"/>
</dbReference>
<gene>
    <name evidence="1" type="ORF">HNQ51_002518</name>
</gene>
<dbReference type="InterPro" id="IPR052517">
    <property type="entry name" value="GlcG_carb_metab_protein"/>
</dbReference>
<reference evidence="1 2" key="1">
    <citation type="submission" date="2020-08" db="EMBL/GenBank/DDBJ databases">
        <title>Genomic Encyclopedia of Type Strains, Phase IV (KMG-IV): sequencing the most valuable type-strain genomes for metagenomic binning, comparative biology and taxonomic classification.</title>
        <authorList>
            <person name="Goeker M."/>
        </authorList>
    </citation>
    <scope>NUCLEOTIDE SEQUENCE [LARGE SCALE GENOMIC DNA]</scope>
    <source>
        <strain evidence="1 2">DSM 23958</strain>
    </source>
</reference>
<accession>A0A840S9W8</accession>
<proteinExistence type="predicted"/>
<name>A0A840S9W8_9BURK</name>
<organism evidence="1 2">
    <name type="scientific">Inhella inkyongensis</name>
    <dbReference type="NCBI Taxonomy" id="392593"/>
    <lineage>
        <taxon>Bacteria</taxon>
        <taxon>Pseudomonadati</taxon>
        <taxon>Pseudomonadota</taxon>
        <taxon>Betaproteobacteria</taxon>
        <taxon>Burkholderiales</taxon>
        <taxon>Sphaerotilaceae</taxon>
        <taxon>Inhella</taxon>
    </lineage>
</organism>
<dbReference type="PANTHER" id="PTHR34309:SF1">
    <property type="entry name" value="PROTEIN GLCG"/>
    <property type="match status" value="1"/>
</dbReference>
<dbReference type="Pfam" id="PF03928">
    <property type="entry name" value="HbpS-like"/>
    <property type="match status" value="1"/>
</dbReference>
<dbReference type="SUPFAM" id="SSF143744">
    <property type="entry name" value="GlcG-like"/>
    <property type="match status" value="1"/>
</dbReference>
<sequence>MHSQPQLSLADAQRICAAARAKAVAEGWTVVIAIVDDGGHLMLLERADGTQKASVVVAQEKAKTAILFKRPTKALEDAVASGRQVMLALPGATPIEGGLPLVTAEGHYVGAIGVSGVLSSQDGQVAAAGVAAL</sequence>
<dbReference type="RefSeq" id="WP_138854792.1">
    <property type="nucleotide sequence ID" value="NZ_CP040709.1"/>
</dbReference>
<comment type="caution">
    <text evidence="1">The sequence shown here is derived from an EMBL/GenBank/DDBJ whole genome shotgun (WGS) entry which is preliminary data.</text>
</comment>
<dbReference type="EMBL" id="JACHHO010000003">
    <property type="protein sequence ID" value="MBB5205199.1"/>
    <property type="molecule type" value="Genomic_DNA"/>
</dbReference>
<dbReference type="InterPro" id="IPR005624">
    <property type="entry name" value="PduO/GlcC-like"/>
</dbReference>
<dbReference type="Proteomes" id="UP000554837">
    <property type="component" value="Unassembled WGS sequence"/>
</dbReference>
<keyword evidence="2" id="KW-1185">Reference proteome</keyword>
<evidence type="ECO:0000313" key="2">
    <source>
        <dbReference type="Proteomes" id="UP000554837"/>
    </source>
</evidence>
<protein>
    <submittedName>
        <fullName evidence="1">Uncharacterized protein GlcG (DUF336 family)</fullName>
    </submittedName>
</protein>
<dbReference type="OrthoDB" id="9800768at2"/>
<dbReference type="Gene3D" id="3.30.450.150">
    <property type="entry name" value="Haem-degrading domain"/>
    <property type="match status" value="1"/>
</dbReference>
<dbReference type="AlphaFoldDB" id="A0A840S9W8"/>
<evidence type="ECO:0000313" key="1">
    <source>
        <dbReference type="EMBL" id="MBB5205199.1"/>
    </source>
</evidence>